<name>A0ABQ3DND0_9GAMM</name>
<evidence type="ECO:0000259" key="2">
    <source>
        <dbReference type="Pfam" id="PF06094"/>
    </source>
</evidence>
<evidence type="ECO:0000313" key="3">
    <source>
        <dbReference type="EMBL" id="GHB09091.1"/>
    </source>
</evidence>
<feature type="transmembrane region" description="Helical" evidence="1">
    <location>
        <begin position="6"/>
        <end position="27"/>
    </location>
</feature>
<comment type="caution">
    <text evidence="3">The sequence shown here is derived from an EMBL/GenBank/DDBJ whole genome shotgun (WGS) entry which is preliminary data.</text>
</comment>
<keyword evidence="1" id="KW-1133">Transmembrane helix</keyword>
<dbReference type="Gene3D" id="3.10.490.10">
    <property type="entry name" value="Gamma-glutamyl cyclotransferase-like"/>
    <property type="match status" value="1"/>
</dbReference>
<dbReference type="InterPro" id="IPR009288">
    <property type="entry name" value="AIG2-like_dom"/>
</dbReference>
<sequence>MKGLRWLVSVPIVVCLLAAGGFWYVFMSPFGYHPPQRPVIDSRVDAQDVFVYGTLRYDWLRWIIMGTPRGVRDAELPGYRKQALDILPSDEASVTGEVLTVSPEALRALDRYERLGVRYRRESVKLADGSIAWVYQRIEPE</sequence>
<feature type="domain" description="Gamma-glutamylcyclotransferase AIG2-like" evidence="2">
    <location>
        <begin position="49"/>
        <end position="136"/>
    </location>
</feature>
<organism evidence="3 4">
    <name type="scientific">Salinicola rhizosphaerae</name>
    <dbReference type="NCBI Taxonomy" id="1443141"/>
    <lineage>
        <taxon>Bacteria</taxon>
        <taxon>Pseudomonadati</taxon>
        <taxon>Pseudomonadota</taxon>
        <taxon>Gammaproteobacteria</taxon>
        <taxon>Oceanospirillales</taxon>
        <taxon>Halomonadaceae</taxon>
        <taxon>Salinicola</taxon>
    </lineage>
</organism>
<dbReference type="InterPro" id="IPR013024">
    <property type="entry name" value="GGCT-like"/>
</dbReference>
<evidence type="ECO:0000313" key="4">
    <source>
        <dbReference type="Proteomes" id="UP000646745"/>
    </source>
</evidence>
<keyword evidence="1" id="KW-0812">Transmembrane</keyword>
<dbReference type="RefSeq" id="WP_189442841.1">
    <property type="nucleotide sequence ID" value="NZ_BMZI01000001.1"/>
</dbReference>
<reference evidence="4" key="1">
    <citation type="journal article" date="2019" name="Int. J. Syst. Evol. Microbiol.">
        <title>The Global Catalogue of Microorganisms (GCM) 10K type strain sequencing project: providing services to taxonomists for standard genome sequencing and annotation.</title>
        <authorList>
            <consortium name="The Broad Institute Genomics Platform"/>
            <consortium name="The Broad Institute Genome Sequencing Center for Infectious Disease"/>
            <person name="Wu L."/>
            <person name="Ma J."/>
        </authorList>
    </citation>
    <scope>NUCLEOTIDE SEQUENCE [LARGE SCALE GENOMIC DNA]</scope>
    <source>
        <strain evidence="4">KCTC 32998</strain>
    </source>
</reference>
<dbReference type="SUPFAM" id="SSF110857">
    <property type="entry name" value="Gamma-glutamyl cyclotransferase-like"/>
    <property type="match status" value="1"/>
</dbReference>
<proteinExistence type="predicted"/>
<dbReference type="InterPro" id="IPR036568">
    <property type="entry name" value="GGCT-like_sf"/>
</dbReference>
<accession>A0ABQ3DND0</accession>
<dbReference type="Pfam" id="PF06094">
    <property type="entry name" value="GGACT"/>
    <property type="match status" value="1"/>
</dbReference>
<keyword evidence="4" id="KW-1185">Reference proteome</keyword>
<dbReference type="Proteomes" id="UP000646745">
    <property type="component" value="Unassembled WGS sequence"/>
</dbReference>
<evidence type="ECO:0000256" key="1">
    <source>
        <dbReference type="SAM" id="Phobius"/>
    </source>
</evidence>
<dbReference type="CDD" id="cd06661">
    <property type="entry name" value="GGCT_like"/>
    <property type="match status" value="1"/>
</dbReference>
<gene>
    <name evidence="3" type="ORF">GCM10009038_03320</name>
</gene>
<protein>
    <recommendedName>
        <fullName evidence="2">Gamma-glutamylcyclotransferase AIG2-like domain-containing protein</fullName>
    </recommendedName>
</protein>
<keyword evidence="1" id="KW-0472">Membrane</keyword>
<dbReference type="EMBL" id="BMZI01000001">
    <property type="protein sequence ID" value="GHB09091.1"/>
    <property type="molecule type" value="Genomic_DNA"/>
</dbReference>